<gene>
    <name evidence="1" type="ORF">M378DRAFT_169241</name>
</gene>
<protein>
    <submittedName>
        <fullName evidence="1">Uncharacterized protein</fullName>
    </submittedName>
</protein>
<name>A0A0C2SZ60_AMAMK</name>
<keyword evidence="2" id="KW-1185">Reference proteome</keyword>
<dbReference type="EMBL" id="KN818315">
    <property type="protein sequence ID" value="KIL59444.1"/>
    <property type="molecule type" value="Genomic_DNA"/>
</dbReference>
<accession>A0A0C2SZ60</accession>
<proteinExistence type="predicted"/>
<evidence type="ECO:0000313" key="1">
    <source>
        <dbReference type="EMBL" id="KIL59444.1"/>
    </source>
</evidence>
<sequence length="84" mass="9474">MTRNQISTKPLTNCRDVENVPRKIAAHSGARYPMNIKTETGTGVEKCESERFRVWSLYPNMGSVKSREGHIRLVITDGGARQQL</sequence>
<dbReference type="Proteomes" id="UP000054549">
    <property type="component" value="Unassembled WGS sequence"/>
</dbReference>
<dbReference type="HOGENOM" id="CLU_2526993_0_0_1"/>
<reference evidence="1 2" key="1">
    <citation type="submission" date="2014-04" db="EMBL/GenBank/DDBJ databases">
        <title>Evolutionary Origins and Diversification of the Mycorrhizal Mutualists.</title>
        <authorList>
            <consortium name="DOE Joint Genome Institute"/>
            <consortium name="Mycorrhizal Genomics Consortium"/>
            <person name="Kohler A."/>
            <person name="Kuo A."/>
            <person name="Nagy L.G."/>
            <person name="Floudas D."/>
            <person name="Copeland A."/>
            <person name="Barry K.W."/>
            <person name="Cichocki N."/>
            <person name="Veneault-Fourrey C."/>
            <person name="LaButti K."/>
            <person name="Lindquist E.A."/>
            <person name="Lipzen A."/>
            <person name="Lundell T."/>
            <person name="Morin E."/>
            <person name="Murat C."/>
            <person name="Riley R."/>
            <person name="Ohm R."/>
            <person name="Sun H."/>
            <person name="Tunlid A."/>
            <person name="Henrissat B."/>
            <person name="Grigoriev I.V."/>
            <person name="Hibbett D.S."/>
            <person name="Martin F."/>
        </authorList>
    </citation>
    <scope>NUCLEOTIDE SEQUENCE [LARGE SCALE GENOMIC DNA]</scope>
    <source>
        <strain evidence="1 2">Koide BX008</strain>
    </source>
</reference>
<organism evidence="1 2">
    <name type="scientific">Amanita muscaria (strain Koide BX008)</name>
    <dbReference type="NCBI Taxonomy" id="946122"/>
    <lineage>
        <taxon>Eukaryota</taxon>
        <taxon>Fungi</taxon>
        <taxon>Dikarya</taxon>
        <taxon>Basidiomycota</taxon>
        <taxon>Agaricomycotina</taxon>
        <taxon>Agaricomycetes</taxon>
        <taxon>Agaricomycetidae</taxon>
        <taxon>Agaricales</taxon>
        <taxon>Pluteineae</taxon>
        <taxon>Amanitaceae</taxon>
        <taxon>Amanita</taxon>
    </lineage>
</organism>
<dbReference type="InParanoid" id="A0A0C2SZ60"/>
<dbReference type="AlphaFoldDB" id="A0A0C2SZ60"/>
<evidence type="ECO:0000313" key="2">
    <source>
        <dbReference type="Proteomes" id="UP000054549"/>
    </source>
</evidence>